<evidence type="ECO:0000256" key="6">
    <source>
        <dbReference type="ARBA" id="ARBA00022777"/>
    </source>
</evidence>
<keyword evidence="11" id="KW-0732">Signal</keyword>
<dbReference type="InterPro" id="IPR003661">
    <property type="entry name" value="HisK_dim/P_dom"/>
</dbReference>
<keyword evidence="10" id="KW-0472">Membrane</keyword>
<feature type="chain" id="PRO_5040856765" description="histidine kinase" evidence="11">
    <location>
        <begin position="26"/>
        <end position="697"/>
    </location>
</feature>
<dbReference type="PROSITE" id="PS50109">
    <property type="entry name" value="HIS_KIN"/>
    <property type="match status" value="1"/>
</dbReference>
<comment type="catalytic activity">
    <reaction evidence="1">
        <text>ATP + protein L-histidine = ADP + protein N-phospho-L-histidine.</text>
        <dbReference type="EC" id="2.7.13.3"/>
    </reaction>
</comment>
<dbReference type="PANTHER" id="PTHR43711">
    <property type="entry name" value="TWO-COMPONENT HISTIDINE KINASE"/>
    <property type="match status" value="1"/>
</dbReference>
<keyword evidence="4" id="KW-0808">Transferase</keyword>
<name>A0A9X2SC72_9BACL</name>
<dbReference type="Pfam" id="PF02518">
    <property type="entry name" value="HATPase_c"/>
    <property type="match status" value="1"/>
</dbReference>
<protein>
    <recommendedName>
        <fullName evidence="2">histidine kinase</fullName>
        <ecNumber evidence="2">2.7.13.3</ecNumber>
    </recommendedName>
</protein>
<dbReference type="CDD" id="cd00082">
    <property type="entry name" value="HisKA"/>
    <property type="match status" value="1"/>
</dbReference>
<evidence type="ECO:0000256" key="2">
    <source>
        <dbReference type="ARBA" id="ARBA00012438"/>
    </source>
</evidence>
<dbReference type="Pfam" id="PF00512">
    <property type="entry name" value="HisKA"/>
    <property type="match status" value="1"/>
</dbReference>
<keyword evidence="5" id="KW-0547">Nucleotide-binding</keyword>
<dbReference type="GO" id="GO:0000155">
    <property type="term" value="F:phosphorelay sensor kinase activity"/>
    <property type="evidence" value="ECO:0007669"/>
    <property type="project" value="InterPro"/>
</dbReference>
<evidence type="ECO:0000256" key="10">
    <source>
        <dbReference type="SAM" id="Phobius"/>
    </source>
</evidence>
<dbReference type="EMBL" id="JANIPJ010000013">
    <property type="protein sequence ID" value="MCR2805717.1"/>
    <property type="molecule type" value="Genomic_DNA"/>
</dbReference>
<evidence type="ECO:0000256" key="8">
    <source>
        <dbReference type="ARBA" id="ARBA00023012"/>
    </source>
</evidence>
<feature type="coiled-coil region" evidence="9">
    <location>
        <begin position="431"/>
        <end position="465"/>
    </location>
</feature>
<evidence type="ECO:0000256" key="5">
    <source>
        <dbReference type="ARBA" id="ARBA00022741"/>
    </source>
</evidence>
<accession>A0A9X2SC72</accession>
<dbReference type="PANTHER" id="PTHR43711:SF1">
    <property type="entry name" value="HISTIDINE KINASE 1"/>
    <property type="match status" value="1"/>
</dbReference>
<keyword evidence="10" id="KW-0812">Transmembrane</keyword>
<feature type="transmembrane region" description="Helical" evidence="10">
    <location>
        <begin position="301"/>
        <end position="321"/>
    </location>
</feature>
<keyword evidence="9" id="KW-0175">Coiled coil</keyword>
<dbReference type="InterPro" id="IPR008979">
    <property type="entry name" value="Galactose-bd-like_sf"/>
</dbReference>
<dbReference type="RefSeq" id="WP_257448491.1">
    <property type="nucleotide sequence ID" value="NZ_JANIPJ010000013.1"/>
</dbReference>
<keyword evidence="6 13" id="KW-0418">Kinase</keyword>
<dbReference type="InterPro" id="IPR003594">
    <property type="entry name" value="HATPase_dom"/>
</dbReference>
<evidence type="ECO:0000256" key="4">
    <source>
        <dbReference type="ARBA" id="ARBA00022679"/>
    </source>
</evidence>
<dbReference type="InterPro" id="IPR004358">
    <property type="entry name" value="Sig_transdc_His_kin-like_C"/>
</dbReference>
<organism evidence="13 14">
    <name type="scientific">Paenibacillus soyae</name>
    <dbReference type="NCBI Taxonomy" id="2969249"/>
    <lineage>
        <taxon>Bacteria</taxon>
        <taxon>Bacillati</taxon>
        <taxon>Bacillota</taxon>
        <taxon>Bacilli</taxon>
        <taxon>Bacillales</taxon>
        <taxon>Paenibacillaceae</taxon>
        <taxon>Paenibacillus</taxon>
    </lineage>
</organism>
<dbReference type="AlphaFoldDB" id="A0A9X2SC72"/>
<dbReference type="CDD" id="cd00075">
    <property type="entry name" value="HATPase"/>
    <property type="match status" value="1"/>
</dbReference>
<keyword evidence="14" id="KW-1185">Reference proteome</keyword>
<evidence type="ECO:0000256" key="11">
    <source>
        <dbReference type="SAM" id="SignalP"/>
    </source>
</evidence>
<feature type="signal peptide" evidence="11">
    <location>
        <begin position="1"/>
        <end position="25"/>
    </location>
</feature>
<dbReference type="SUPFAM" id="SSF49785">
    <property type="entry name" value="Galactose-binding domain-like"/>
    <property type="match status" value="1"/>
</dbReference>
<comment type="caution">
    <text evidence="13">The sequence shown here is derived from an EMBL/GenBank/DDBJ whole genome shotgun (WGS) entry which is preliminary data.</text>
</comment>
<keyword evidence="8" id="KW-0902">Two-component regulatory system</keyword>
<feature type="transmembrane region" description="Helical" evidence="10">
    <location>
        <begin position="271"/>
        <end position="289"/>
    </location>
</feature>
<dbReference type="Proteomes" id="UP001141950">
    <property type="component" value="Unassembled WGS sequence"/>
</dbReference>
<evidence type="ECO:0000256" key="9">
    <source>
        <dbReference type="SAM" id="Coils"/>
    </source>
</evidence>
<proteinExistence type="predicted"/>
<dbReference type="InterPro" id="IPR011623">
    <property type="entry name" value="7TMR_DISM_rcpt_extracell_dom1"/>
</dbReference>
<dbReference type="InterPro" id="IPR036890">
    <property type="entry name" value="HATPase_C_sf"/>
</dbReference>
<dbReference type="Gene3D" id="2.60.120.260">
    <property type="entry name" value="Galactose-binding domain-like"/>
    <property type="match status" value="1"/>
</dbReference>
<dbReference type="EC" id="2.7.13.3" evidence="2"/>
<gene>
    <name evidence="13" type="ORF">NQZ67_17685</name>
</gene>
<keyword evidence="3" id="KW-0597">Phosphoprotein</keyword>
<evidence type="ECO:0000313" key="14">
    <source>
        <dbReference type="Proteomes" id="UP001141950"/>
    </source>
</evidence>
<evidence type="ECO:0000259" key="12">
    <source>
        <dbReference type="PROSITE" id="PS50109"/>
    </source>
</evidence>
<dbReference type="PRINTS" id="PR00344">
    <property type="entry name" value="BCTRLSENSOR"/>
</dbReference>
<dbReference type="GO" id="GO:0005524">
    <property type="term" value="F:ATP binding"/>
    <property type="evidence" value="ECO:0007669"/>
    <property type="project" value="UniProtKB-KW"/>
</dbReference>
<keyword evidence="7" id="KW-0067">ATP-binding</keyword>
<feature type="transmembrane region" description="Helical" evidence="10">
    <location>
        <begin position="234"/>
        <end position="251"/>
    </location>
</feature>
<reference evidence="13" key="1">
    <citation type="submission" date="2022-08" db="EMBL/GenBank/DDBJ databases">
        <title>The genomic sequence of strain Paenibacillus sp. SCIV0701.</title>
        <authorList>
            <person name="Zhao H."/>
        </authorList>
    </citation>
    <scope>NUCLEOTIDE SEQUENCE</scope>
    <source>
        <strain evidence="13">SCIV0701</strain>
    </source>
</reference>
<sequence>MKRLAKCLTILIALLAWLPATVSEAGWSEGKADYTDWSFQKDGIVNLDGEWELVWNRLLTPDEIVQGELSGEIRAEGIKVPGQWGGQRWGGEELSNHGYATYRLTFVMPESAGERTMGLYIRSVATSYRLWMNGEELAASGRVGTDRASMTPRNVPQTVYFQPKEGDNELVMQVANFVQRKGGIWESIRLGDSQDIARERERHLMSDLFIVGSLFLMGLYHVCLFAFRRKDRIPLYFGILCLAIGIRTLVLGETAGMSLFSSIPWEIGVKLEYGSACVAFLMFMLYANGRYPVKASRLANGISAAAQIAVLALVLLTPARIYTLIMLPYQLLVAVPTIVYVITIYGWAAWKRREGSMADIIGFVFMAATIVNDILFYNQVIATGTWMPFGLLALLFMQAIQVSAKFSKAFYTAEALGDQLKEANVTLEGKVAERTAALSETNDRLEEANKELLRMERFRAQLLANISHELGTPLTSIKGYASAMMDGVVDAGDPKYARRIHERTLLLERVIDDLIELTKLETRQLPFRFEELDPLRLFHRIFDQYATEWADEEGLRLFWKDELPNRPEDGRVMVTADSFRLEQVFSNVLGNARKYAGGDIIVSVGLETKAGDGQPYELCVKIVDSGPGIPDEEVPRIFDRFYRGRHGGAGKKTAGSGLGLAICKEIMAYHHGSIGYAREEDARNAFYFRIPAHLRKL</sequence>
<evidence type="ECO:0000256" key="7">
    <source>
        <dbReference type="ARBA" id="ARBA00022840"/>
    </source>
</evidence>
<dbReference type="InterPro" id="IPR050736">
    <property type="entry name" value="Sensor_HK_Regulatory"/>
</dbReference>
<feature type="transmembrane region" description="Helical" evidence="10">
    <location>
        <begin position="208"/>
        <end position="227"/>
    </location>
</feature>
<feature type="transmembrane region" description="Helical" evidence="10">
    <location>
        <begin position="360"/>
        <end position="380"/>
    </location>
</feature>
<dbReference type="Gene3D" id="3.30.565.10">
    <property type="entry name" value="Histidine kinase-like ATPase, C-terminal domain"/>
    <property type="match status" value="1"/>
</dbReference>
<evidence type="ECO:0000256" key="1">
    <source>
        <dbReference type="ARBA" id="ARBA00000085"/>
    </source>
</evidence>
<dbReference type="SMART" id="SM00388">
    <property type="entry name" value="HisKA"/>
    <property type="match status" value="1"/>
</dbReference>
<dbReference type="SUPFAM" id="SSF55874">
    <property type="entry name" value="ATPase domain of HSP90 chaperone/DNA topoisomerase II/histidine kinase"/>
    <property type="match status" value="1"/>
</dbReference>
<keyword evidence="10" id="KW-1133">Transmembrane helix</keyword>
<feature type="transmembrane region" description="Helical" evidence="10">
    <location>
        <begin position="327"/>
        <end position="348"/>
    </location>
</feature>
<dbReference type="InterPro" id="IPR036097">
    <property type="entry name" value="HisK_dim/P_sf"/>
</dbReference>
<feature type="domain" description="Histidine kinase" evidence="12">
    <location>
        <begin position="465"/>
        <end position="694"/>
    </location>
</feature>
<dbReference type="SMART" id="SM00387">
    <property type="entry name" value="HATPase_c"/>
    <property type="match status" value="1"/>
</dbReference>
<evidence type="ECO:0000256" key="3">
    <source>
        <dbReference type="ARBA" id="ARBA00022553"/>
    </source>
</evidence>
<dbReference type="SUPFAM" id="SSF47384">
    <property type="entry name" value="Homodimeric domain of signal transducing histidine kinase"/>
    <property type="match status" value="1"/>
</dbReference>
<dbReference type="Gene3D" id="1.10.287.130">
    <property type="match status" value="1"/>
</dbReference>
<evidence type="ECO:0000313" key="13">
    <source>
        <dbReference type="EMBL" id="MCR2805717.1"/>
    </source>
</evidence>
<dbReference type="Pfam" id="PF07695">
    <property type="entry name" value="7TMR-DISM_7TM"/>
    <property type="match status" value="1"/>
</dbReference>
<dbReference type="InterPro" id="IPR005467">
    <property type="entry name" value="His_kinase_dom"/>
</dbReference>